<dbReference type="Pfam" id="PF17957">
    <property type="entry name" value="Big_7"/>
    <property type="match status" value="3"/>
</dbReference>
<dbReference type="InterPro" id="IPR013783">
    <property type="entry name" value="Ig-like_fold"/>
</dbReference>
<gene>
    <name evidence="7" type="primary">endo I</name>
    <name evidence="7" type="ORF">NCTC10736_01411</name>
</gene>
<evidence type="ECO:0000256" key="2">
    <source>
        <dbReference type="ARBA" id="ARBA00023024"/>
    </source>
</evidence>
<dbReference type="InterPro" id="IPR017853">
    <property type="entry name" value="GH"/>
</dbReference>
<dbReference type="EMBL" id="UGYV01000001">
    <property type="protein sequence ID" value="SUI72648.1"/>
    <property type="molecule type" value="Genomic_DNA"/>
</dbReference>
<dbReference type="GO" id="GO:0005576">
    <property type="term" value="C:extracellular region"/>
    <property type="evidence" value="ECO:0007669"/>
    <property type="project" value="InterPro"/>
</dbReference>
<keyword evidence="1 7" id="KW-0378">Hydrolase</keyword>
<dbReference type="GO" id="GO:0008061">
    <property type="term" value="F:chitin binding"/>
    <property type="evidence" value="ECO:0007669"/>
    <property type="project" value="InterPro"/>
</dbReference>
<keyword evidence="4" id="KW-0624">Polysaccharide degradation</keyword>
<dbReference type="GO" id="GO:0030246">
    <property type="term" value="F:carbohydrate binding"/>
    <property type="evidence" value="ECO:0007669"/>
    <property type="project" value="InterPro"/>
</dbReference>
<dbReference type="SUPFAM" id="SSF51055">
    <property type="entry name" value="Carbohydrate binding domain"/>
    <property type="match status" value="2"/>
</dbReference>
<keyword evidence="7" id="KW-0326">Glycosidase</keyword>
<accession>A0A380A257</accession>
<dbReference type="CDD" id="cd06548">
    <property type="entry name" value="GH18_chitinase"/>
    <property type="match status" value="1"/>
</dbReference>
<dbReference type="GO" id="GO:0000272">
    <property type="term" value="P:polysaccharide catabolic process"/>
    <property type="evidence" value="ECO:0007669"/>
    <property type="project" value="UniProtKB-KW"/>
</dbReference>
<sequence>MSNVTSRLSTRAPLAMAIGLSLFGVSLHAQAAAVSCEGIAPWAAGQVYATPTQVNHQNMLYKNQWWTTNESPSTAAQGNVWKNLGTCDSGVVNQAPVITVTSPVAGANVNVGDSVVLAASATDADGTVASLVWSINGVAVASPWAATTAGTVVFQVRAVDDKGAETLQNISVLVTDTQESNVAPVTIILPPTNDSVVSVGESVLVQAQASDSNAGDSVSRVELWVNGQLKMSDNSAPYQLSFTPSAAGQYQLATKAYDTRSGVGTSAAINLVVNAANVAPTVSLSGIVQGFVMALNTPLTLNATASDADGSISSVRFWVNGELVSEDTTAPYSAEYSAVIDGPVRLQVEAIDDLGLSAMSGAVTGFAGTPSTDDESCRPEGLLGNSPYCQVYDSEGREKMGADHARRIIGYFTSWRTGKNNQPAYLANDIPWDKITHINYAFAHVDASNKVSIGNPTNPNNAATGMTWEGIAGAEMDPQFAYKGHFNLLNKYKKQHPNVKTLISIGGWAETGGFFADDGTRVASGGFYEMTKTQQAMDTFADSVVTFLRTYGFDGADIDYEYATSMAKSGNPDDFAVSEPLRASLFKQYDVLMKTLREKLDAAGVADGKHYMLTVASPASGYLLRGMEAYQMTRYLDYVNIMSYDLHGAWNDFVGHNAALFDTGSDAELAFWDVYSTVQYGNIGYLNTDWAYHYFRGAMPAGRINIGIPYYTRGWQNVQGGTNGLWGLAAYPNQSACPTGTGDGTSNCGYGAQGIDNLWHDSDIRGDEMFAGSNPMWHAKNLEQGISGSYLAAYGLKPDTDPADALVGVYERHYDSVAESSWLWNPTKKVFLSTEDEQAMARKVQYVVDKGIGGVMFWELAGDFDWYPSRNNGQGEYFIGDTMTTIAYNGFATATPYGNRISNSAVPTQTLALSAELKGFKVGDSNYPITPDLVITNNSSVTIPGGAVFEFDISTSTSAEISDQSGMGLTVMVDGSNAAGNNIGGLENDFHHIKFTLPTWKNIAPGANFEGVIKYYLPVSMPSNFTVSFNGQRYAFANKDSVSVTPTDPTACELNPSLPECVTPPVGNSCAAKGINASTIAAYPDFPQKDWQGNPSHAATGDKMKDASSVFEALWWTQDKPGSTSSWKPLCSL</sequence>
<name>A0A380A257_9GAMM</name>
<dbReference type="Pfam" id="PF00704">
    <property type="entry name" value="Glyco_hydro_18"/>
    <property type="match status" value="1"/>
</dbReference>
<feature type="chain" id="PRO_5016763923" evidence="5">
    <location>
        <begin position="32"/>
        <end position="1133"/>
    </location>
</feature>
<dbReference type="SMART" id="SM00636">
    <property type="entry name" value="Glyco_18"/>
    <property type="match status" value="1"/>
</dbReference>
<dbReference type="InterPro" id="IPR029070">
    <property type="entry name" value="Chitinase_insertion_sf"/>
</dbReference>
<dbReference type="AlphaFoldDB" id="A0A380A257"/>
<dbReference type="Proteomes" id="UP000255061">
    <property type="component" value="Unassembled WGS sequence"/>
</dbReference>
<proteinExistence type="predicted"/>
<dbReference type="InterPro" id="IPR001223">
    <property type="entry name" value="Glyco_hydro18_cat"/>
</dbReference>
<dbReference type="Gene3D" id="2.60.40.10">
    <property type="entry name" value="Immunoglobulins"/>
    <property type="match status" value="3"/>
</dbReference>
<keyword evidence="2" id="KW-0146">Chitin degradation</keyword>
<reference evidence="7 8" key="1">
    <citation type="submission" date="2018-06" db="EMBL/GenBank/DDBJ databases">
        <authorList>
            <consortium name="Pathogen Informatics"/>
            <person name="Doyle S."/>
        </authorList>
    </citation>
    <scope>NUCLEOTIDE SEQUENCE [LARGE SCALE GENOMIC DNA]</scope>
    <source>
        <strain evidence="7 8">NCTC10736</strain>
    </source>
</reference>
<protein>
    <submittedName>
        <fullName evidence="7">Chitodextrinase</fullName>
        <ecNumber evidence="7">3.2.1.14</ecNumber>
    </submittedName>
</protein>
<dbReference type="InterPro" id="IPR003610">
    <property type="entry name" value="CBM5/12"/>
</dbReference>
<dbReference type="SMART" id="SM00495">
    <property type="entry name" value="ChtBD3"/>
    <property type="match status" value="2"/>
</dbReference>
<evidence type="ECO:0000256" key="3">
    <source>
        <dbReference type="ARBA" id="ARBA00023277"/>
    </source>
</evidence>
<dbReference type="InterPro" id="IPR050314">
    <property type="entry name" value="Glycosyl_Hydrlase_18"/>
</dbReference>
<dbReference type="Gene3D" id="3.10.50.10">
    <property type="match status" value="1"/>
</dbReference>
<dbReference type="PANTHER" id="PTHR11177:SF308">
    <property type="entry name" value="CHITINASE A"/>
    <property type="match status" value="1"/>
</dbReference>
<dbReference type="GO" id="GO:0008843">
    <property type="term" value="F:endochitinase activity"/>
    <property type="evidence" value="ECO:0007669"/>
    <property type="project" value="UniProtKB-EC"/>
</dbReference>
<keyword evidence="5" id="KW-0732">Signal</keyword>
<organism evidence="7 8">
    <name type="scientific">Shewanella morhuae</name>
    <dbReference type="NCBI Taxonomy" id="365591"/>
    <lineage>
        <taxon>Bacteria</taxon>
        <taxon>Pseudomonadati</taxon>
        <taxon>Pseudomonadota</taxon>
        <taxon>Gammaproteobacteria</taxon>
        <taxon>Alteromonadales</taxon>
        <taxon>Shewanellaceae</taxon>
        <taxon>Shewanella</taxon>
    </lineage>
</organism>
<evidence type="ECO:0000313" key="8">
    <source>
        <dbReference type="Proteomes" id="UP000255061"/>
    </source>
</evidence>
<evidence type="ECO:0000259" key="6">
    <source>
        <dbReference type="PROSITE" id="PS51910"/>
    </source>
</evidence>
<dbReference type="Pfam" id="PF14600">
    <property type="entry name" value="CBM_5_12_2"/>
    <property type="match status" value="1"/>
</dbReference>
<dbReference type="PROSITE" id="PS51910">
    <property type="entry name" value="GH18_2"/>
    <property type="match status" value="1"/>
</dbReference>
<feature type="signal peptide" evidence="5">
    <location>
        <begin position="1"/>
        <end position="31"/>
    </location>
</feature>
<evidence type="ECO:0000256" key="1">
    <source>
        <dbReference type="ARBA" id="ARBA00022801"/>
    </source>
</evidence>
<dbReference type="InterPro" id="IPR032798">
    <property type="entry name" value="CBM_5_12_2"/>
</dbReference>
<dbReference type="EC" id="3.2.1.14" evidence="7"/>
<dbReference type="RefSeq" id="WP_115405832.1">
    <property type="nucleotide sequence ID" value="NZ_UGYV01000001.1"/>
</dbReference>
<dbReference type="InterPro" id="IPR009470">
    <property type="entry name" value="Chi_C"/>
</dbReference>
<dbReference type="PANTHER" id="PTHR11177">
    <property type="entry name" value="CHITINASE"/>
    <property type="match status" value="1"/>
</dbReference>
<dbReference type="Gene3D" id="2.10.10.20">
    <property type="entry name" value="Carbohydrate-binding module superfamily 5/12"/>
    <property type="match status" value="2"/>
</dbReference>
<evidence type="ECO:0000313" key="7">
    <source>
        <dbReference type="EMBL" id="SUI72648.1"/>
    </source>
</evidence>
<dbReference type="CDD" id="cd12204">
    <property type="entry name" value="CBD_like"/>
    <property type="match status" value="1"/>
</dbReference>
<dbReference type="CDD" id="cd12215">
    <property type="entry name" value="ChiC_BD"/>
    <property type="match status" value="1"/>
</dbReference>
<dbReference type="InterPro" id="IPR036573">
    <property type="entry name" value="CBM_sf_5/12"/>
</dbReference>
<evidence type="ECO:0000256" key="5">
    <source>
        <dbReference type="SAM" id="SignalP"/>
    </source>
</evidence>
<dbReference type="SUPFAM" id="SSF51445">
    <property type="entry name" value="(Trans)glycosidases"/>
    <property type="match status" value="1"/>
</dbReference>
<keyword evidence="3" id="KW-0119">Carbohydrate metabolism</keyword>
<evidence type="ECO:0000256" key="4">
    <source>
        <dbReference type="ARBA" id="ARBA00023326"/>
    </source>
</evidence>
<dbReference type="Pfam" id="PF06483">
    <property type="entry name" value="ChiC"/>
    <property type="match status" value="1"/>
</dbReference>
<dbReference type="Gene3D" id="3.20.20.80">
    <property type="entry name" value="Glycosidases"/>
    <property type="match status" value="1"/>
</dbReference>
<dbReference type="SUPFAM" id="SSF54556">
    <property type="entry name" value="Chitinase insertion domain"/>
    <property type="match status" value="1"/>
</dbReference>
<dbReference type="InterPro" id="IPR011583">
    <property type="entry name" value="Chitinase_II/V-like_cat"/>
</dbReference>
<dbReference type="GO" id="GO:0006032">
    <property type="term" value="P:chitin catabolic process"/>
    <property type="evidence" value="ECO:0007669"/>
    <property type="project" value="UniProtKB-KW"/>
</dbReference>
<feature type="domain" description="GH18" evidence="6">
    <location>
        <begin position="406"/>
        <end position="877"/>
    </location>
</feature>